<gene>
    <name evidence="2" type="ORF">KIN20_032959</name>
</gene>
<dbReference type="EMBL" id="JAHQIW010006907">
    <property type="protein sequence ID" value="KAJ1371084.1"/>
    <property type="molecule type" value="Genomic_DNA"/>
</dbReference>
<dbReference type="InterPro" id="IPR035940">
    <property type="entry name" value="CAP_sf"/>
</dbReference>
<organism evidence="2 3">
    <name type="scientific">Parelaphostrongylus tenuis</name>
    <name type="common">Meningeal worm</name>
    <dbReference type="NCBI Taxonomy" id="148309"/>
    <lineage>
        <taxon>Eukaryota</taxon>
        <taxon>Metazoa</taxon>
        <taxon>Ecdysozoa</taxon>
        <taxon>Nematoda</taxon>
        <taxon>Chromadorea</taxon>
        <taxon>Rhabditida</taxon>
        <taxon>Rhabditina</taxon>
        <taxon>Rhabditomorpha</taxon>
        <taxon>Strongyloidea</taxon>
        <taxon>Metastrongylidae</taxon>
        <taxon>Parelaphostrongylus</taxon>
    </lineage>
</organism>
<dbReference type="SUPFAM" id="SSF55797">
    <property type="entry name" value="PR-1-like"/>
    <property type="match status" value="1"/>
</dbReference>
<dbReference type="Pfam" id="PF00188">
    <property type="entry name" value="CAP"/>
    <property type="match status" value="1"/>
</dbReference>
<dbReference type="AlphaFoldDB" id="A0AAD5R9K2"/>
<name>A0AAD5R9K2_PARTN</name>
<feature type="domain" description="SCP" evidence="1">
    <location>
        <begin position="37"/>
        <end position="203"/>
    </location>
</feature>
<evidence type="ECO:0000313" key="3">
    <source>
        <dbReference type="Proteomes" id="UP001196413"/>
    </source>
</evidence>
<dbReference type="InterPro" id="IPR014044">
    <property type="entry name" value="CAP_dom"/>
</dbReference>
<dbReference type="Proteomes" id="UP001196413">
    <property type="component" value="Unassembled WGS sequence"/>
</dbReference>
<comment type="caution">
    <text evidence="2">The sequence shown here is derived from an EMBL/GenBank/DDBJ whole genome shotgun (WGS) entry which is preliminary data.</text>
</comment>
<accession>A0AAD5R9K2</accession>
<evidence type="ECO:0000259" key="1">
    <source>
        <dbReference type="SMART" id="SM00198"/>
    </source>
</evidence>
<reference evidence="2" key="1">
    <citation type="submission" date="2021-06" db="EMBL/GenBank/DDBJ databases">
        <title>Parelaphostrongylus tenuis whole genome reference sequence.</title>
        <authorList>
            <person name="Garwood T.J."/>
            <person name="Larsen P.A."/>
            <person name="Fountain-Jones N.M."/>
            <person name="Garbe J.R."/>
            <person name="Macchietto M.G."/>
            <person name="Kania S.A."/>
            <person name="Gerhold R.W."/>
            <person name="Richards J.E."/>
            <person name="Wolf T.M."/>
        </authorList>
    </citation>
    <scope>NUCLEOTIDE SEQUENCE</scope>
    <source>
        <strain evidence="2">MNPRO001-30</strain>
        <tissue evidence="2">Meninges</tissue>
    </source>
</reference>
<dbReference type="CDD" id="cd05380">
    <property type="entry name" value="CAP_euk"/>
    <property type="match status" value="1"/>
</dbReference>
<evidence type="ECO:0000313" key="2">
    <source>
        <dbReference type="EMBL" id="KAJ1371084.1"/>
    </source>
</evidence>
<dbReference type="SMART" id="SM00198">
    <property type="entry name" value="SCP"/>
    <property type="match status" value="1"/>
</dbReference>
<keyword evidence="3" id="KW-1185">Reference proteome</keyword>
<proteinExistence type="predicted"/>
<sequence length="235" mass="25738">MDSSDQAIDGEYDYEDSVLYSDGIPDCGNDTNMNLTTRFAAYETHISLRLQLANGKVKNGKNPEGGNFATASDMSMQTYDCGLERAAFNISSMCQGRSSYDFSNVGINIATYDNAADGDDILRIMHGLMGLWWNTSMQGFPLVNLTPTESDTGMIPFLQMANANTTKIGCAYSVCNSNRDRCNLSPSSIVFVCAYGTPRIQLNNPIYTEGEPCDTCNDTCAYKSFCNRTASELKC</sequence>
<protein>
    <recommendedName>
        <fullName evidence="1">SCP domain-containing protein</fullName>
    </recommendedName>
</protein>
<dbReference type="Gene3D" id="3.40.33.10">
    <property type="entry name" value="CAP"/>
    <property type="match status" value="1"/>
</dbReference>